<proteinExistence type="predicted"/>
<keyword evidence="3" id="KW-0805">Transcription regulation</keyword>
<feature type="domain" description="TF-B3" evidence="8">
    <location>
        <begin position="318"/>
        <end position="418"/>
    </location>
</feature>
<evidence type="ECO:0000256" key="7">
    <source>
        <dbReference type="SAM" id="MobiDB-lite"/>
    </source>
</evidence>
<feature type="compositionally biased region" description="Polar residues" evidence="7">
    <location>
        <begin position="128"/>
        <end position="139"/>
    </location>
</feature>
<feature type="domain" description="TF-B3" evidence="8">
    <location>
        <begin position="11"/>
        <end position="104"/>
    </location>
</feature>
<evidence type="ECO:0000256" key="3">
    <source>
        <dbReference type="ARBA" id="ARBA00023015"/>
    </source>
</evidence>
<dbReference type="Gene3D" id="2.40.330.10">
    <property type="entry name" value="DNA-binding pseudobarrel domain"/>
    <property type="match status" value="4"/>
</dbReference>
<protein>
    <submittedName>
        <fullName evidence="9">B3 domain-containing protein</fullName>
    </submittedName>
</protein>
<gene>
    <name evidence="9" type="ORF">LUZ62_043079</name>
</gene>
<organism evidence="9 10">
    <name type="scientific">Rhynchospora pubera</name>
    <dbReference type="NCBI Taxonomy" id="906938"/>
    <lineage>
        <taxon>Eukaryota</taxon>
        <taxon>Viridiplantae</taxon>
        <taxon>Streptophyta</taxon>
        <taxon>Embryophyta</taxon>
        <taxon>Tracheophyta</taxon>
        <taxon>Spermatophyta</taxon>
        <taxon>Magnoliopsida</taxon>
        <taxon>Liliopsida</taxon>
        <taxon>Poales</taxon>
        <taxon>Cyperaceae</taxon>
        <taxon>Cyperoideae</taxon>
        <taxon>Rhynchosporeae</taxon>
        <taxon>Rhynchospora</taxon>
    </lineage>
</organism>
<dbReference type="PANTHER" id="PTHR31674:SF62">
    <property type="entry name" value="B3 DOMAIN-CONTAINING PROTEIN REM14-RELATED"/>
    <property type="match status" value="1"/>
</dbReference>
<evidence type="ECO:0000259" key="8">
    <source>
        <dbReference type="PROSITE" id="PS50863"/>
    </source>
</evidence>
<evidence type="ECO:0000313" key="9">
    <source>
        <dbReference type="EMBL" id="KAJ4791833.1"/>
    </source>
</evidence>
<dbReference type="AlphaFoldDB" id="A0AAV8FF03"/>
<dbReference type="GO" id="GO:0003677">
    <property type="term" value="F:DNA binding"/>
    <property type="evidence" value="ECO:0007669"/>
    <property type="project" value="UniProtKB-KW"/>
</dbReference>
<evidence type="ECO:0000256" key="1">
    <source>
        <dbReference type="ARBA" id="ARBA00004123"/>
    </source>
</evidence>
<reference evidence="9" key="1">
    <citation type="submission" date="2022-08" db="EMBL/GenBank/DDBJ databases">
        <authorList>
            <person name="Marques A."/>
        </authorList>
    </citation>
    <scope>NUCLEOTIDE SEQUENCE</scope>
    <source>
        <strain evidence="9">RhyPub2mFocal</strain>
        <tissue evidence="9">Leaves</tissue>
    </source>
</reference>
<keyword evidence="4" id="KW-0238">DNA-binding</keyword>
<evidence type="ECO:0000256" key="6">
    <source>
        <dbReference type="ARBA" id="ARBA00023242"/>
    </source>
</evidence>
<evidence type="ECO:0000256" key="4">
    <source>
        <dbReference type="ARBA" id="ARBA00023125"/>
    </source>
</evidence>
<comment type="subcellular location">
    <subcellularLocation>
        <location evidence="1">Nucleus</location>
    </subcellularLocation>
</comment>
<feature type="domain" description="TF-B3" evidence="8">
    <location>
        <begin position="572"/>
        <end position="667"/>
    </location>
</feature>
<evidence type="ECO:0000313" key="10">
    <source>
        <dbReference type="Proteomes" id="UP001140206"/>
    </source>
</evidence>
<dbReference type="CDD" id="cd10017">
    <property type="entry name" value="B3_DNA"/>
    <property type="match status" value="4"/>
</dbReference>
<feature type="domain" description="TF-B3" evidence="8">
    <location>
        <begin position="471"/>
        <end position="550"/>
    </location>
</feature>
<name>A0AAV8FF03_9POAL</name>
<feature type="region of interest" description="Disordered" evidence="7">
    <location>
        <begin position="126"/>
        <end position="149"/>
    </location>
</feature>
<dbReference type="InterPro" id="IPR003340">
    <property type="entry name" value="B3_DNA-bd"/>
</dbReference>
<dbReference type="Pfam" id="PF02362">
    <property type="entry name" value="B3"/>
    <property type="match status" value="4"/>
</dbReference>
<dbReference type="EMBL" id="JAMFTS010000002">
    <property type="protein sequence ID" value="KAJ4791833.1"/>
    <property type="molecule type" value="Genomic_DNA"/>
</dbReference>
<keyword evidence="10" id="KW-1185">Reference proteome</keyword>
<dbReference type="Proteomes" id="UP001140206">
    <property type="component" value="Chromosome 2"/>
</dbReference>
<keyword evidence="5" id="KW-0804">Transcription</keyword>
<keyword evidence="2" id="KW-0677">Repeat</keyword>
<accession>A0AAV8FF03</accession>
<evidence type="ECO:0000256" key="5">
    <source>
        <dbReference type="ARBA" id="ARBA00023163"/>
    </source>
</evidence>
<dbReference type="PANTHER" id="PTHR31674">
    <property type="entry name" value="B3 DOMAIN-CONTAINING PROTEIN REM-LIKE 3-RELATED"/>
    <property type="match status" value="1"/>
</dbReference>
<comment type="caution">
    <text evidence="9">The sequence shown here is derived from an EMBL/GenBank/DDBJ whole genome shotgun (WGS) entry which is preliminary data.</text>
</comment>
<dbReference type="InterPro" id="IPR015300">
    <property type="entry name" value="DNA-bd_pseudobarrel_sf"/>
</dbReference>
<dbReference type="SUPFAM" id="SSF101936">
    <property type="entry name" value="DNA-binding pseudobarrel domain"/>
    <property type="match status" value="4"/>
</dbReference>
<sequence length="667" mass="76916">MATRGGCLPQRPHFFKFLFPGLSANLRIPSKFQRHIPSELPKKAVLLCPHHQVWEVEVCQAGPDIFFQRGWPEFMKAHDMHIGYFLLFQYNGNMNFEVKVFDTTCCLKDYSLKHCTSAAPPYIKIEDSSTNENPELSDTSDGETHYLTSFGGENKSTIDKVQIMAGEPSNVQEQIIGTTYKKPASIEIDEPSESEDQTISKKTYVDSLNEKWNLSNSDEKEKEVLQEDQRVVHMEVQNKKTLKTAQNATDFAQFEKILTPAMVQRNMILLFSYGGTEAPRSYLSKRRKLSTSIGKEEEEEGAQEKKKTDPNFIYFDQFEKILTRSMVESPSYINLPRAFCVKNGLVTTCTIFLQRKLEEEGNVVPGKWPVRLRFGPSICRMGKGWRRFSRENRLKIGDRCIFQLVSNDTFIVLTIPPESISIKIEDELGYQRASSPAISSTKKQTILERKVPKNNLQCECIIKGYNLKNFISLRKAFCEANGLTREQTIFLKTNIDGKTWSVGFRPRENEGQLSAGWKDFARENNLQEGDKCTFQLMSEGTLQVKIAQKCRKRDAVRNNWRNRRQNIVDESEISVTVRQFHLTYNYLSIPMSFCLRNKLTTKREMVLKASDGKVWYVNFFLNGYKEGRLSRADEWGRFARENELKEGDKLFLRVVSEGTMHFRVVKA</sequence>
<dbReference type="PROSITE" id="PS50863">
    <property type="entry name" value="B3"/>
    <property type="match status" value="4"/>
</dbReference>
<keyword evidence="6" id="KW-0539">Nucleus</keyword>
<dbReference type="SMART" id="SM01019">
    <property type="entry name" value="B3"/>
    <property type="match status" value="4"/>
</dbReference>
<dbReference type="InterPro" id="IPR039218">
    <property type="entry name" value="REM_fam"/>
</dbReference>
<dbReference type="GO" id="GO:0005634">
    <property type="term" value="C:nucleus"/>
    <property type="evidence" value="ECO:0007669"/>
    <property type="project" value="UniProtKB-SubCell"/>
</dbReference>
<evidence type="ECO:0000256" key="2">
    <source>
        <dbReference type="ARBA" id="ARBA00022737"/>
    </source>
</evidence>